<feature type="region of interest" description="Disordered" evidence="1">
    <location>
        <begin position="83"/>
        <end position="102"/>
    </location>
</feature>
<gene>
    <name evidence="2" type="ORF">PCOR1329_LOCUS24837</name>
</gene>
<dbReference type="Proteomes" id="UP001189429">
    <property type="component" value="Unassembled WGS sequence"/>
</dbReference>
<feature type="region of interest" description="Disordered" evidence="1">
    <location>
        <begin position="228"/>
        <end position="254"/>
    </location>
</feature>
<keyword evidence="3" id="KW-1185">Reference proteome</keyword>
<name>A0ABN9S2B2_9DINO</name>
<feature type="compositionally biased region" description="Acidic residues" evidence="1">
    <location>
        <begin position="85"/>
        <end position="95"/>
    </location>
</feature>
<dbReference type="EMBL" id="CAUYUJ010008602">
    <property type="protein sequence ID" value="CAK0824425.1"/>
    <property type="molecule type" value="Genomic_DNA"/>
</dbReference>
<evidence type="ECO:0000313" key="2">
    <source>
        <dbReference type="EMBL" id="CAK0824425.1"/>
    </source>
</evidence>
<dbReference type="SUPFAM" id="SSF56349">
    <property type="entry name" value="DNA breaking-rejoining enzymes"/>
    <property type="match status" value="1"/>
</dbReference>
<proteinExistence type="predicted"/>
<evidence type="ECO:0000256" key="1">
    <source>
        <dbReference type="SAM" id="MobiDB-lite"/>
    </source>
</evidence>
<accession>A0ABN9S2B2</accession>
<feature type="compositionally biased region" description="Acidic residues" evidence="1">
    <location>
        <begin position="232"/>
        <end position="247"/>
    </location>
</feature>
<reference evidence="2" key="1">
    <citation type="submission" date="2023-10" db="EMBL/GenBank/DDBJ databases">
        <authorList>
            <person name="Chen Y."/>
            <person name="Shah S."/>
            <person name="Dougan E. K."/>
            <person name="Thang M."/>
            <person name="Chan C."/>
        </authorList>
    </citation>
    <scope>NUCLEOTIDE SEQUENCE [LARGE SCALE GENOMIC DNA]</scope>
</reference>
<protein>
    <submittedName>
        <fullName evidence="2">Uncharacterized protein</fullName>
    </submittedName>
</protein>
<organism evidence="2 3">
    <name type="scientific">Prorocentrum cordatum</name>
    <dbReference type="NCBI Taxonomy" id="2364126"/>
    <lineage>
        <taxon>Eukaryota</taxon>
        <taxon>Sar</taxon>
        <taxon>Alveolata</taxon>
        <taxon>Dinophyceae</taxon>
        <taxon>Prorocentrales</taxon>
        <taxon>Prorocentraceae</taxon>
        <taxon>Prorocentrum</taxon>
    </lineage>
</organism>
<comment type="caution">
    <text evidence="2">The sequence shown here is derived from an EMBL/GenBank/DDBJ whole genome shotgun (WGS) entry which is preliminary data.</text>
</comment>
<feature type="non-terminal residue" evidence="2">
    <location>
        <position position="1"/>
    </location>
</feature>
<evidence type="ECO:0000313" key="3">
    <source>
        <dbReference type="Proteomes" id="UP001189429"/>
    </source>
</evidence>
<dbReference type="InterPro" id="IPR011010">
    <property type="entry name" value="DNA_brk_join_enz"/>
</dbReference>
<sequence>VLLGHLTFCALTNRSMMSVFRSIYAFINKYYATPMPLWGTARQEMSTAASLLFLMDASWTLPWSPSVVATDASEGGFGATVSEWDTQDVSEEESESERPYDVDSGFPEVPHAVLTRARWSTLLAGPWKYFDEGIFTLEARALLLGFQALVSEYQVRNARVLFLVDNMGYPLKCDDERADSWAGPGCSSGESAARPAASGVGFCALNASGFEEFGGDSLEQAPKEHNAPALDELNDEEASNVVEESDATSDTSSAVQSKTEIQYCEAVSTWRARARELGEPLGVAAEVDASVARQLQELFDQGENLSKGEKLVAGLEHFLPDIWAAIIWELCRANFWNMGIYTLLMPVTYMRPSEPLKLLKEDLLAPAHGLSASWICFAFRQERGVASKTYATDESIDLSCKWVPYLSSVVAALRAGDPKSKVFNFTYSSYTHQFKIACKKLGLTAVPYQARHSGASIDSAIKYRTRAEIKSRGRWKADKSVLRYDSKAKIVESVDKLTGSLASHVHRCELQLGALLCGQIDPSAIAPPCGIRARLWDKSISDSLDLTVLKNIRRLCSEAKSNMLVAAFRTGNLQAQRILKLIR</sequence>